<feature type="compositionally biased region" description="Polar residues" evidence="1">
    <location>
        <begin position="511"/>
        <end position="525"/>
    </location>
</feature>
<feature type="region of interest" description="Disordered" evidence="1">
    <location>
        <begin position="82"/>
        <end position="107"/>
    </location>
</feature>
<reference evidence="3" key="1">
    <citation type="submission" date="2022-06" db="EMBL/GenBank/DDBJ databases">
        <authorList>
            <consortium name="SYNGENTA / RWTH Aachen University"/>
        </authorList>
    </citation>
    <scope>NUCLEOTIDE SEQUENCE</scope>
</reference>
<name>A0AAV0BK75_PHAPC</name>
<organism evidence="3 4">
    <name type="scientific">Phakopsora pachyrhizi</name>
    <name type="common">Asian soybean rust disease fungus</name>
    <dbReference type="NCBI Taxonomy" id="170000"/>
    <lineage>
        <taxon>Eukaryota</taxon>
        <taxon>Fungi</taxon>
        <taxon>Dikarya</taxon>
        <taxon>Basidiomycota</taxon>
        <taxon>Pucciniomycotina</taxon>
        <taxon>Pucciniomycetes</taxon>
        <taxon>Pucciniales</taxon>
        <taxon>Phakopsoraceae</taxon>
        <taxon>Phakopsora</taxon>
    </lineage>
</organism>
<feature type="compositionally biased region" description="Low complexity" evidence="1">
    <location>
        <begin position="352"/>
        <end position="362"/>
    </location>
</feature>
<feature type="compositionally biased region" description="Polar residues" evidence="1">
    <location>
        <begin position="536"/>
        <end position="550"/>
    </location>
</feature>
<feature type="region of interest" description="Disordered" evidence="1">
    <location>
        <begin position="425"/>
        <end position="458"/>
    </location>
</feature>
<evidence type="ECO:0000313" key="3">
    <source>
        <dbReference type="EMBL" id="CAH7686719.1"/>
    </source>
</evidence>
<feature type="region of interest" description="Disordered" evidence="1">
    <location>
        <begin position="485"/>
        <end position="613"/>
    </location>
</feature>
<feature type="transmembrane region" description="Helical" evidence="2">
    <location>
        <begin position="110"/>
        <end position="132"/>
    </location>
</feature>
<dbReference type="Proteomes" id="UP001153365">
    <property type="component" value="Unassembled WGS sequence"/>
</dbReference>
<gene>
    <name evidence="3" type="ORF">PPACK8108_LOCUS21415</name>
</gene>
<feature type="compositionally biased region" description="Basic residues" evidence="1">
    <location>
        <begin position="599"/>
        <end position="613"/>
    </location>
</feature>
<protein>
    <submittedName>
        <fullName evidence="3">Expressed protein</fullName>
    </submittedName>
</protein>
<dbReference type="EMBL" id="CALTRL010005810">
    <property type="protein sequence ID" value="CAH7686719.1"/>
    <property type="molecule type" value="Genomic_DNA"/>
</dbReference>
<keyword evidence="4" id="KW-1185">Reference proteome</keyword>
<sequence>MQSSQSSVSYDDGLYHPTTATASAAQSIIYETAISTSTIPHASSAPSIVVPLSIEQISSIANTKSQGPTTSLSVQSALASPSLVSKPFPPNDPTQEAENHETRPPTSHSVMVTGVILTIFFSLIFIVGFLTSKKFRNWKDLRWFRHKKPKWTRPDQSYFLGSEEQGILNSNKGGNVQNYDAPGTGLLSDPFARSIFRPVSYENHCSKEAVEQIGDERGWFWGTKNSKVSRKSSKSTIIPGLGTGRYRAKSSISGSKGLSNFTRNLGSAALSPSNYSHGSQRNSAVYFSSIKEYDEKAEDDMNYELDYHQADNRIGLSSRECLSKPENSSNGYRAFVANSAASILTRLKDSLSSRSRPSNFQSSEDDSHSNSRGKWNGLGQWEIDEELDYAEEEQEINFRFQRKGRDLSLAEIPLPEVPILAWDAASTPQKRRQEKCSSQITDKGRYSQNIQADPDVIPRRINRTQNLSPQGPPQKSYASAAFKTPIKGQRESEKLIASSPQPRTISKKSRSNLSCADQSPSNSQPFKGITNLLFPSGQTEMDQISPSRSQEALKLPKSESYTNFPTLRAQRQKRRLPQSEELPGSLRQVHPGGFVGRSPTKKLKRKKPLPPLP</sequence>
<feature type="region of interest" description="Disordered" evidence="1">
    <location>
        <begin position="352"/>
        <end position="376"/>
    </location>
</feature>
<evidence type="ECO:0000313" key="4">
    <source>
        <dbReference type="Proteomes" id="UP001153365"/>
    </source>
</evidence>
<accession>A0AAV0BK75</accession>
<evidence type="ECO:0000256" key="2">
    <source>
        <dbReference type="SAM" id="Phobius"/>
    </source>
</evidence>
<proteinExistence type="predicted"/>
<feature type="compositionally biased region" description="Polar residues" evidence="1">
    <location>
        <begin position="436"/>
        <end position="451"/>
    </location>
</feature>
<keyword evidence="2" id="KW-0472">Membrane</keyword>
<keyword evidence="2" id="KW-0812">Transmembrane</keyword>
<keyword evidence="2" id="KW-1133">Transmembrane helix</keyword>
<dbReference type="AlphaFoldDB" id="A0AAV0BK75"/>
<comment type="caution">
    <text evidence="3">The sequence shown here is derived from an EMBL/GenBank/DDBJ whole genome shotgun (WGS) entry which is preliminary data.</text>
</comment>
<evidence type="ECO:0000256" key="1">
    <source>
        <dbReference type="SAM" id="MobiDB-lite"/>
    </source>
</evidence>